<keyword evidence="1" id="KW-0812">Transmembrane</keyword>
<sequence>MKRRSKGYDMFTEHYLVPAALSLLNINVVHLIQAYVNGNDNDSAYLAALTIAFIALSSALLFKNQLYLWSAMAYYGLIVFVYLL</sequence>
<gene>
    <name evidence="2" type="ORF">SAMN05421747_13112</name>
</gene>
<dbReference type="RefSeq" id="WP_139215954.1">
    <property type="nucleotide sequence ID" value="NZ_FOLL01000031.1"/>
</dbReference>
<name>A0A1I1MHJ4_9SPHI</name>
<evidence type="ECO:0000256" key="1">
    <source>
        <dbReference type="SAM" id="Phobius"/>
    </source>
</evidence>
<feature type="transmembrane region" description="Helical" evidence="1">
    <location>
        <begin position="12"/>
        <end position="32"/>
    </location>
</feature>
<accession>A0A1I1MHJ4</accession>
<keyword evidence="1" id="KW-1133">Transmembrane helix</keyword>
<organism evidence="2 3">
    <name type="scientific">Parapedobacter composti</name>
    <dbReference type="NCBI Taxonomy" id="623281"/>
    <lineage>
        <taxon>Bacteria</taxon>
        <taxon>Pseudomonadati</taxon>
        <taxon>Bacteroidota</taxon>
        <taxon>Sphingobacteriia</taxon>
        <taxon>Sphingobacteriales</taxon>
        <taxon>Sphingobacteriaceae</taxon>
        <taxon>Parapedobacter</taxon>
    </lineage>
</organism>
<reference evidence="2 3" key="1">
    <citation type="submission" date="2016-10" db="EMBL/GenBank/DDBJ databases">
        <authorList>
            <person name="de Groot N.N."/>
        </authorList>
    </citation>
    <scope>NUCLEOTIDE SEQUENCE [LARGE SCALE GENOMIC DNA]</scope>
    <source>
        <strain evidence="2 3">DSM 22900</strain>
    </source>
</reference>
<evidence type="ECO:0000313" key="3">
    <source>
        <dbReference type="Proteomes" id="UP000199577"/>
    </source>
</evidence>
<keyword evidence="3" id="KW-1185">Reference proteome</keyword>
<keyword evidence="1" id="KW-0472">Membrane</keyword>
<dbReference type="EMBL" id="FOLL01000031">
    <property type="protein sequence ID" value="SFC82113.1"/>
    <property type="molecule type" value="Genomic_DNA"/>
</dbReference>
<dbReference type="AlphaFoldDB" id="A0A1I1MHJ4"/>
<evidence type="ECO:0000313" key="2">
    <source>
        <dbReference type="EMBL" id="SFC82113.1"/>
    </source>
</evidence>
<feature type="transmembrane region" description="Helical" evidence="1">
    <location>
        <begin position="44"/>
        <end position="61"/>
    </location>
</feature>
<dbReference type="OrthoDB" id="9940635at2"/>
<dbReference type="Proteomes" id="UP000199577">
    <property type="component" value="Unassembled WGS sequence"/>
</dbReference>
<feature type="transmembrane region" description="Helical" evidence="1">
    <location>
        <begin position="66"/>
        <end position="83"/>
    </location>
</feature>
<protein>
    <submittedName>
        <fullName evidence="2">Uncharacterized protein</fullName>
    </submittedName>
</protein>
<proteinExistence type="predicted"/>
<dbReference type="STRING" id="623281.SAMN05421747_13112"/>